<keyword evidence="4" id="KW-0391">Immunity</keyword>
<dbReference type="InterPro" id="IPR011029">
    <property type="entry name" value="DEATH-like_dom_sf"/>
</dbReference>
<keyword evidence="2" id="KW-0963">Cytoplasm</keyword>
<sequence>MEDKTDGTQESPETSVTMERKTDGTQESPETSVTMERKTDGTQESPETTVTMEDKTDGTQESPKTLVTMEGKTEGTQRPAQPTSISIRQQQGIKFFSETCSCKLPPGFFMKKGSESLPVVKEPSKSMRSEKKPRNICRKPSSPQHHRTSTSATINMDWVLELLSGNENLFTPDVVETSNKSEFRFQVKHPGRFFCCVTGLVFVMESSGQVTYSFCSWEKKPKIPGSWSLAGPHINIECPQGTLKELHLPHCEMSFAEENLAVAHVTKDNMEILQPQKVRGQVLLLLRPGDKILNVFLLPLNVPPDQVHQQMQQRQNLFIPTSSLCTLIHKELYRMSSDHEAIRRIQPENEEFDCSFDQTIHPTFEVFLNRDVVEVELSVLQDSSGKDVWQRIISLTGHGCNQVSNPSLVACCLPEQKFVPTGAAFVDQHKQAIIQKVTLIKPILDEIPISEEKYNYICAANTRQDRMRRLYEVLNCETLKMLFFASLKKKEPHLVSELKSY</sequence>
<dbReference type="GO" id="GO:0045087">
    <property type="term" value="P:innate immune response"/>
    <property type="evidence" value="ECO:0007669"/>
    <property type="project" value="UniProtKB-KW"/>
</dbReference>
<dbReference type="SUPFAM" id="SSF47986">
    <property type="entry name" value="DEATH domain"/>
    <property type="match status" value="1"/>
</dbReference>
<evidence type="ECO:0000256" key="4">
    <source>
        <dbReference type="ARBA" id="ARBA00022859"/>
    </source>
</evidence>
<reference evidence="7" key="2">
    <citation type="submission" date="2025-09" db="UniProtKB">
        <authorList>
            <consortium name="Ensembl"/>
        </authorList>
    </citation>
    <scope>IDENTIFICATION</scope>
</reference>
<dbReference type="GeneTree" id="ENSGT00730000111912"/>
<evidence type="ECO:0000313" key="8">
    <source>
        <dbReference type="Proteomes" id="UP000261540"/>
    </source>
</evidence>
<dbReference type="InterPro" id="IPR025307">
    <property type="entry name" value="FIIND_dom"/>
</dbReference>
<evidence type="ECO:0000256" key="3">
    <source>
        <dbReference type="ARBA" id="ARBA00022588"/>
    </source>
</evidence>
<organism evidence="7 8">
    <name type="scientific">Paramormyrops kingsleyae</name>
    <dbReference type="NCBI Taxonomy" id="1676925"/>
    <lineage>
        <taxon>Eukaryota</taxon>
        <taxon>Metazoa</taxon>
        <taxon>Chordata</taxon>
        <taxon>Craniata</taxon>
        <taxon>Vertebrata</taxon>
        <taxon>Euteleostomi</taxon>
        <taxon>Actinopterygii</taxon>
        <taxon>Neopterygii</taxon>
        <taxon>Teleostei</taxon>
        <taxon>Osteoglossocephala</taxon>
        <taxon>Osteoglossomorpha</taxon>
        <taxon>Osteoglossiformes</taxon>
        <taxon>Mormyridae</taxon>
        <taxon>Paramormyrops</taxon>
    </lineage>
</organism>
<feature type="region of interest" description="Disordered" evidence="5">
    <location>
        <begin position="1"/>
        <end position="85"/>
    </location>
</feature>
<dbReference type="AlphaFoldDB" id="A0A3B3SRC4"/>
<keyword evidence="8" id="KW-1185">Reference proteome</keyword>
<evidence type="ECO:0000256" key="1">
    <source>
        <dbReference type="ARBA" id="ARBA00004514"/>
    </source>
</evidence>
<accession>A0A3B3SRC4</accession>
<feature type="compositionally biased region" description="Polar residues" evidence="5">
    <location>
        <begin position="25"/>
        <end position="34"/>
    </location>
</feature>
<comment type="subcellular location">
    <subcellularLocation>
        <location evidence="1">Cytoplasm</location>
        <location evidence="1">Cytosol</location>
    </subcellularLocation>
</comment>
<evidence type="ECO:0000313" key="7">
    <source>
        <dbReference type="Ensembl" id="ENSPKIP00000032885.1"/>
    </source>
</evidence>
<reference evidence="7" key="1">
    <citation type="submission" date="2025-08" db="UniProtKB">
        <authorList>
            <consortium name="Ensembl"/>
        </authorList>
    </citation>
    <scope>IDENTIFICATION</scope>
</reference>
<feature type="compositionally biased region" description="Polar residues" evidence="5">
    <location>
        <begin position="74"/>
        <end position="85"/>
    </location>
</feature>
<dbReference type="PROSITE" id="PS51830">
    <property type="entry name" value="FIIND"/>
    <property type="match status" value="1"/>
</dbReference>
<feature type="domain" description="FIIND" evidence="6">
    <location>
        <begin position="164"/>
        <end position="407"/>
    </location>
</feature>
<feature type="compositionally biased region" description="Basic and acidic residues" evidence="5">
    <location>
        <begin position="122"/>
        <end position="133"/>
    </location>
</feature>
<feature type="compositionally biased region" description="Polar residues" evidence="5">
    <location>
        <begin position="42"/>
        <end position="51"/>
    </location>
</feature>
<dbReference type="Ensembl" id="ENSPKIT00000013764.1">
    <property type="protein sequence ID" value="ENSPKIP00000032885.1"/>
    <property type="gene ID" value="ENSPKIG00000012809.1"/>
</dbReference>
<proteinExistence type="predicted"/>
<keyword evidence="3" id="KW-0399">Innate immunity</keyword>
<feature type="region of interest" description="Disordered" evidence="5">
    <location>
        <begin position="122"/>
        <end position="150"/>
    </location>
</feature>
<feature type="compositionally biased region" description="Polar residues" evidence="5">
    <location>
        <begin position="8"/>
        <end position="17"/>
    </location>
</feature>
<dbReference type="PANTHER" id="PTHR46985:SF2">
    <property type="entry name" value="APOPTOSIS-ASSOCIATED SPECK-LIKE PROTEIN CONTAINING A CARD"/>
    <property type="match status" value="1"/>
</dbReference>
<dbReference type="Pfam" id="PF13553">
    <property type="entry name" value="FIIND"/>
    <property type="match status" value="1"/>
</dbReference>
<evidence type="ECO:0000259" key="6">
    <source>
        <dbReference type="PROSITE" id="PS51830"/>
    </source>
</evidence>
<dbReference type="Proteomes" id="UP000261540">
    <property type="component" value="Unplaced"/>
</dbReference>
<dbReference type="Gene3D" id="1.10.533.10">
    <property type="entry name" value="Death Domain, Fas"/>
    <property type="match status" value="1"/>
</dbReference>
<dbReference type="GO" id="GO:0005829">
    <property type="term" value="C:cytosol"/>
    <property type="evidence" value="ECO:0007669"/>
    <property type="project" value="UniProtKB-SubCell"/>
</dbReference>
<evidence type="ECO:0000256" key="2">
    <source>
        <dbReference type="ARBA" id="ARBA00022490"/>
    </source>
</evidence>
<name>A0A3B3SRC4_9TELE</name>
<protein>
    <submittedName>
        <fullName evidence="7">NACHT, LRR and PYD domains-containing protein 1b allele 5-like</fullName>
    </submittedName>
</protein>
<dbReference type="PANTHER" id="PTHR46985">
    <property type="entry name" value="NACHT, LRR AND PYD DOMAINS-CONTAINING PROTEIN 1"/>
    <property type="match status" value="1"/>
</dbReference>
<evidence type="ECO:0000256" key="5">
    <source>
        <dbReference type="SAM" id="MobiDB-lite"/>
    </source>
</evidence>
<dbReference type="InterPro" id="IPR051249">
    <property type="entry name" value="NLRP_Inflammasome"/>
</dbReference>